<dbReference type="AlphaFoldDB" id="A0A8J7ATD6"/>
<dbReference type="GO" id="GO:0006633">
    <property type="term" value="P:fatty acid biosynthetic process"/>
    <property type="evidence" value="ECO:0007669"/>
    <property type="project" value="UniProtKB-KW"/>
</dbReference>
<dbReference type="PANTHER" id="PTHR11351:SF31">
    <property type="entry name" value="DESATURASE 1, ISOFORM A-RELATED"/>
    <property type="match status" value="1"/>
</dbReference>
<feature type="transmembrane region" description="Helical" evidence="13">
    <location>
        <begin position="12"/>
        <end position="31"/>
    </location>
</feature>
<keyword evidence="11 13" id="KW-0472">Membrane</keyword>
<evidence type="ECO:0000256" key="10">
    <source>
        <dbReference type="ARBA" id="ARBA00023098"/>
    </source>
</evidence>
<keyword evidence="7 13" id="KW-1133">Transmembrane helix</keyword>
<dbReference type="PRINTS" id="PR00075">
    <property type="entry name" value="FACDDSATRASE"/>
</dbReference>
<feature type="domain" description="Fatty acid desaturase" evidence="14">
    <location>
        <begin position="37"/>
        <end position="254"/>
    </location>
</feature>
<evidence type="ECO:0000256" key="5">
    <source>
        <dbReference type="ARBA" id="ARBA00022692"/>
    </source>
</evidence>
<evidence type="ECO:0000313" key="16">
    <source>
        <dbReference type="Proteomes" id="UP000636505"/>
    </source>
</evidence>
<comment type="similarity">
    <text evidence="3">Belongs to the fatty acid desaturase type 2 family.</text>
</comment>
<dbReference type="RefSeq" id="WP_193904782.1">
    <property type="nucleotide sequence ID" value="NZ_JADEXG010000003.1"/>
</dbReference>
<dbReference type="PANTHER" id="PTHR11351">
    <property type="entry name" value="ACYL-COA DESATURASE"/>
    <property type="match status" value="1"/>
</dbReference>
<evidence type="ECO:0000256" key="4">
    <source>
        <dbReference type="ARBA" id="ARBA00022516"/>
    </source>
</evidence>
<keyword evidence="4" id="KW-0444">Lipid biosynthesis</keyword>
<protein>
    <submittedName>
        <fullName evidence="15">Fatty acid desaturase</fullName>
    </submittedName>
</protein>
<dbReference type="InterPro" id="IPR005804">
    <property type="entry name" value="FA_desaturase_dom"/>
</dbReference>
<accession>A0A8J7ATD6</accession>
<reference evidence="15" key="1">
    <citation type="submission" date="2020-10" db="EMBL/GenBank/DDBJ databases">
        <authorList>
            <person name="Castelo-Branco R."/>
            <person name="Eusebio N."/>
            <person name="Adriana R."/>
            <person name="Vieira A."/>
            <person name="Brugerolle De Fraissinette N."/>
            <person name="Rezende De Castro R."/>
            <person name="Schneider M.P."/>
            <person name="Vasconcelos V."/>
            <person name="Leao P.N."/>
        </authorList>
    </citation>
    <scope>NUCLEOTIDE SEQUENCE</scope>
    <source>
        <strain evidence="15">LEGE 07310</strain>
    </source>
</reference>
<comment type="subcellular location">
    <subcellularLocation>
        <location evidence="2">Membrane</location>
        <topology evidence="2">Multi-pass membrane protein</topology>
    </subcellularLocation>
</comment>
<dbReference type="GO" id="GO:0016020">
    <property type="term" value="C:membrane"/>
    <property type="evidence" value="ECO:0007669"/>
    <property type="project" value="UniProtKB-SubCell"/>
</dbReference>
<evidence type="ECO:0000313" key="15">
    <source>
        <dbReference type="EMBL" id="MBE9076128.1"/>
    </source>
</evidence>
<keyword evidence="12" id="KW-0275">Fatty acid biosynthesis</keyword>
<dbReference type="InterPro" id="IPR015876">
    <property type="entry name" value="Acyl-CoA_DS"/>
</dbReference>
<keyword evidence="9" id="KW-0408">Iron</keyword>
<evidence type="ECO:0000256" key="3">
    <source>
        <dbReference type="ARBA" id="ARBA00008749"/>
    </source>
</evidence>
<evidence type="ECO:0000256" key="9">
    <source>
        <dbReference type="ARBA" id="ARBA00023004"/>
    </source>
</evidence>
<keyword evidence="6" id="KW-0276">Fatty acid metabolism</keyword>
<sequence>MTLAKPLERSYDWPVIIFMAIVHVGALLALLPSNFSWGAVGVAALLYWVSGCLGITLGWHRLIAHRSFQTPKWLEYFFLFCGSLACQSGPIEWIGLHRHHHAYSDQEADHHNSERGFWWSHMGWMFYKVPAKSEIPKFTQDIGSDPVYRFFDQYFLAVQFALAAVLYALGGWPFVIWGIFVRLVVVYHITWFVNSATHKFGYRTFDSDDKSMNCWWVALLAFGEGWHNNHHAFQYSARHGLRWWEVDLTWMIIRTLQTFGLANKVKLAKTP</sequence>
<evidence type="ECO:0000256" key="1">
    <source>
        <dbReference type="ARBA" id="ARBA00001954"/>
    </source>
</evidence>
<evidence type="ECO:0000256" key="13">
    <source>
        <dbReference type="SAM" id="Phobius"/>
    </source>
</evidence>
<evidence type="ECO:0000256" key="2">
    <source>
        <dbReference type="ARBA" id="ARBA00004141"/>
    </source>
</evidence>
<evidence type="ECO:0000256" key="6">
    <source>
        <dbReference type="ARBA" id="ARBA00022832"/>
    </source>
</evidence>
<organism evidence="15 16">
    <name type="scientific">Vasconcelosia minhoensis LEGE 07310</name>
    <dbReference type="NCBI Taxonomy" id="915328"/>
    <lineage>
        <taxon>Bacteria</taxon>
        <taxon>Bacillati</taxon>
        <taxon>Cyanobacteriota</taxon>
        <taxon>Cyanophyceae</taxon>
        <taxon>Nodosilineales</taxon>
        <taxon>Cymatolegaceae</taxon>
        <taxon>Vasconcelosia</taxon>
        <taxon>Vasconcelosia minhoensis</taxon>
    </lineage>
</organism>
<proteinExistence type="inferred from homology"/>
<evidence type="ECO:0000256" key="11">
    <source>
        <dbReference type="ARBA" id="ARBA00023136"/>
    </source>
</evidence>
<keyword evidence="8" id="KW-0560">Oxidoreductase</keyword>
<dbReference type="Pfam" id="PF00487">
    <property type="entry name" value="FA_desaturase"/>
    <property type="match status" value="1"/>
</dbReference>
<comment type="cofactor">
    <cofactor evidence="1">
        <name>Fe(2+)</name>
        <dbReference type="ChEBI" id="CHEBI:29033"/>
    </cofactor>
</comment>
<evidence type="ECO:0000256" key="8">
    <source>
        <dbReference type="ARBA" id="ARBA00023002"/>
    </source>
</evidence>
<keyword evidence="16" id="KW-1185">Reference proteome</keyword>
<evidence type="ECO:0000256" key="12">
    <source>
        <dbReference type="ARBA" id="ARBA00023160"/>
    </source>
</evidence>
<evidence type="ECO:0000256" key="7">
    <source>
        <dbReference type="ARBA" id="ARBA00022989"/>
    </source>
</evidence>
<dbReference type="GO" id="GO:0016717">
    <property type="term" value="F:oxidoreductase activity, acting on paired donors, with oxidation of a pair of donors resulting in the reduction of molecular oxygen to two molecules of water"/>
    <property type="evidence" value="ECO:0007669"/>
    <property type="project" value="InterPro"/>
</dbReference>
<gene>
    <name evidence="15" type="ORF">IQ241_02265</name>
</gene>
<dbReference type="CDD" id="cd03505">
    <property type="entry name" value="Delta9-FADS-like"/>
    <property type="match status" value="1"/>
</dbReference>
<feature type="transmembrane region" description="Helical" evidence="13">
    <location>
        <begin position="147"/>
        <end position="168"/>
    </location>
</feature>
<keyword evidence="5 13" id="KW-0812">Transmembrane</keyword>
<dbReference type="Proteomes" id="UP000636505">
    <property type="component" value="Unassembled WGS sequence"/>
</dbReference>
<evidence type="ECO:0000259" key="14">
    <source>
        <dbReference type="Pfam" id="PF00487"/>
    </source>
</evidence>
<comment type="caution">
    <text evidence="15">The sequence shown here is derived from an EMBL/GenBank/DDBJ whole genome shotgun (WGS) entry which is preliminary data.</text>
</comment>
<feature type="transmembrane region" description="Helical" evidence="13">
    <location>
        <begin position="37"/>
        <end position="59"/>
    </location>
</feature>
<dbReference type="EMBL" id="JADEXG010000003">
    <property type="protein sequence ID" value="MBE9076128.1"/>
    <property type="molecule type" value="Genomic_DNA"/>
</dbReference>
<name>A0A8J7ATD6_9CYAN</name>
<keyword evidence="10" id="KW-0443">Lipid metabolism</keyword>